<dbReference type="PROSITE" id="PS00893">
    <property type="entry name" value="NUDIX_BOX"/>
    <property type="match status" value="1"/>
</dbReference>
<name>A0A1W0E3U5_9MICR</name>
<feature type="domain" description="Nudix hydrolase" evidence="2">
    <location>
        <begin position="126"/>
        <end position="252"/>
    </location>
</feature>
<organism evidence="3 4">
    <name type="scientific">Ecytonucleospora hepatopenaei</name>
    <dbReference type="NCBI Taxonomy" id="646526"/>
    <lineage>
        <taxon>Eukaryota</taxon>
        <taxon>Fungi</taxon>
        <taxon>Fungi incertae sedis</taxon>
        <taxon>Microsporidia</taxon>
        <taxon>Enterocytozoonidae</taxon>
        <taxon>Ecytonucleospora</taxon>
    </lineage>
</organism>
<dbReference type="OrthoDB" id="18996at2759"/>
<comment type="caution">
    <text evidence="3">The sequence shown here is derived from an EMBL/GenBank/DDBJ whole genome shotgun (WGS) entry which is preliminary data.</text>
</comment>
<dbReference type="InterPro" id="IPR000086">
    <property type="entry name" value="NUDIX_hydrolase_dom"/>
</dbReference>
<dbReference type="GO" id="GO:0000290">
    <property type="term" value="P:deadenylation-dependent decapping of nuclear-transcribed mRNA"/>
    <property type="evidence" value="ECO:0007669"/>
    <property type="project" value="TreeGrafter"/>
</dbReference>
<keyword evidence="1" id="KW-0378">Hydrolase</keyword>
<dbReference type="PROSITE" id="PS51462">
    <property type="entry name" value="NUDIX"/>
    <property type="match status" value="1"/>
</dbReference>
<evidence type="ECO:0000313" key="4">
    <source>
        <dbReference type="Proteomes" id="UP000192758"/>
    </source>
</evidence>
<dbReference type="PANTHER" id="PTHR23114:SF17">
    <property type="entry name" value="M7GPPPN-MRNA HYDROLASE"/>
    <property type="match status" value="1"/>
</dbReference>
<dbReference type="InterPro" id="IPR015797">
    <property type="entry name" value="NUDIX_hydrolase-like_dom_sf"/>
</dbReference>
<reference evidence="3 4" key="1">
    <citation type="journal article" date="2017" name="Environ. Microbiol.">
        <title>Decay of the glycolytic pathway and adaptation to intranuclear parasitism within Enterocytozoonidae microsporidia.</title>
        <authorList>
            <person name="Wiredu Boakye D."/>
            <person name="Jaroenlak P."/>
            <person name="Prachumwat A."/>
            <person name="Williams T.A."/>
            <person name="Bateman K.S."/>
            <person name="Itsathitphaisarn O."/>
            <person name="Sritunyalucksana K."/>
            <person name="Paszkiewicz K.H."/>
            <person name="Moore K.A."/>
            <person name="Stentiford G.D."/>
            <person name="Williams B.A."/>
        </authorList>
    </citation>
    <scope>NUCLEOTIDE SEQUENCE [LARGE SCALE GENOMIC DNA]</scope>
    <source>
        <strain evidence="3 4">TH1</strain>
    </source>
</reference>
<dbReference type="Pfam" id="PF00293">
    <property type="entry name" value="NUDIX"/>
    <property type="match status" value="1"/>
</dbReference>
<protein>
    <submittedName>
        <fullName evidence="3">DCP2</fullName>
    </submittedName>
</protein>
<dbReference type="Gene3D" id="3.90.79.10">
    <property type="entry name" value="Nucleoside Triphosphate Pyrophosphohydrolase"/>
    <property type="match status" value="1"/>
</dbReference>
<accession>A0A1W0E3U5</accession>
<dbReference type="SUPFAM" id="SSF55811">
    <property type="entry name" value="Nudix"/>
    <property type="match status" value="1"/>
</dbReference>
<dbReference type="VEuPathDB" id="MicrosporidiaDB:EHP00_718"/>
<keyword evidence="4" id="KW-1185">Reference proteome</keyword>
<dbReference type="AlphaFoldDB" id="A0A1W0E3U5"/>
<dbReference type="GO" id="GO:0016787">
    <property type="term" value="F:hydrolase activity"/>
    <property type="evidence" value="ECO:0007669"/>
    <property type="project" value="UniProtKB-KW"/>
</dbReference>
<dbReference type="PANTHER" id="PTHR23114">
    <property type="entry name" value="M7GPPPN-MRNA HYDROLASE"/>
    <property type="match status" value="1"/>
</dbReference>
<gene>
    <name evidence="3" type="primary">DCP2</name>
    <name evidence="3" type="ORF">EHP00_718</name>
</gene>
<dbReference type="EMBL" id="MNPJ01000024">
    <property type="protein sequence ID" value="OQS53896.1"/>
    <property type="molecule type" value="Genomic_DNA"/>
</dbReference>
<dbReference type="Proteomes" id="UP000192758">
    <property type="component" value="Unassembled WGS sequence"/>
</dbReference>
<proteinExistence type="predicted"/>
<dbReference type="InterPro" id="IPR020084">
    <property type="entry name" value="NUDIX_hydrolase_CS"/>
</dbReference>
<dbReference type="GO" id="GO:0005737">
    <property type="term" value="C:cytoplasm"/>
    <property type="evidence" value="ECO:0007669"/>
    <property type="project" value="TreeGrafter"/>
</dbReference>
<evidence type="ECO:0000256" key="1">
    <source>
        <dbReference type="ARBA" id="ARBA00022801"/>
    </source>
</evidence>
<evidence type="ECO:0000259" key="2">
    <source>
        <dbReference type="PROSITE" id="PS51462"/>
    </source>
</evidence>
<sequence length="322" mass="38260">MNKKSETDKILRVLEILSKKYIEGNLNFLLCGKDYLFVLEEAYWCACDEYGMEYIPFKLFSMFLMKYCGYFDKFDKNKKEIIFEIRNILEKEDITNTNIFKTIFIDINSVLSKFHKEYDSFKKFKQNILVYGTCIFSEDGKKILVIKQKKKSNMALPKGKKNLNESGKECAIRETLEEIGYDVSSKITNFQFTVFDKLTFYLVFNVPESIKFEPKCKNEIQKIFWIEINKIPQNDTFKIVNTAINELKTFLTCYEATKFKFKINKNKDKKEFFDEDAFIKSSKKKNELFVNKIGKYLKKDVPCEVRTVEELTSYFELKNNHK</sequence>
<dbReference type="STRING" id="646526.A0A1W0E3U5"/>
<evidence type="ECO:0000313" key="3">
    <source>
        <dbReference type="EMBL" id="OQS53896.1"/>
    </source>
</evidence>